<dbReference type="PRINTS" id="PR00747">
    <property type="entry name" value="GLYHDRLASE47"/>
</dbReference>
<dbReference type="InterPro" id="IPR036026">
    <property type="entry name" value="Seven-hairpin_glycosidases"/>
</dbReference>
<keyword evidence="3" id="KW-0256">Endoplasmic reticulum</keyword>
<keyword evidence="5" id="KW-0106">Calcium</keyword>
<dbReference type="EC" id="3.2.1.-" evidence="6"/>
<dbReference type="PANTHER" id="PTHR45679:SF5">
    <property type="entry name" value="ER DEGRADATION-ENHANCING ALPHA-MANNOSIDASE-LIKE PROTEIN 1"/>
    <property type="match status" value="1"/>
</dbReference>
<dbReference type="EMBL" id="CAJPVJ010042861">
    <property type="protein sequence ID" value="CAG2182178.1"/>
    <property type="molecule type" value="Genomic_DNA"/>
</dbReference>
<dbReference type="GO" id="GO:1904380">
    <property type="term" value="P:endoplasmic reticulum mannose trimming"/>
    <property type="evidence" value="ECO:0007669"/>
    <property type="project" value="InterPro"/>
</dbReference>
<evidence type="ECO:0000256" key="4">
    <source>
        <dbReference type="ARBA" id="ARBA00023180"/>
    </source>
</evidence>
<keyword evidence="8" id="KW-1185">Reference proteome</keyword>
<comment type="cofactor">
    <cofactor evidence="5">
        <name>Ca(2+)</name>
        <dbReference type="ChEBI" id="CHEBI:29108"/>
    </cofactor>
</comment>
<dbReference type="Proteomes" id="UP000728032">
    <property type="component" value="Unassembled WGS sequence"/>
</dbReference>
<dbReference type="EMBL" id="OC957686">
    <property type="protein sequence ID" value="CAD7665041.1"/>
    <property type="molecule type" value="Genomic_DNA"/>
</dbReference>
<evidence type="ECO:0000256" key="6">
    <source>
        <dbReference type="RuleBase" id="RU361193"/>
    </source>
</evidence>
<dbReference type="InterPro" id="IPR044674">
    <property type="entry name" value="EDEM1/2/3"/>
</dbReference>
<dbReference type="GO" id="GO:0005975">
    <property type="term" value="P:carbohydrate metabolic process"/>
    <property type="evidence" value="ECO:0007669"/>
    <property type="project" value="InterPro"/>
</dbReference>
<dbReference type="Gene3D" id="1.50.10.10">
    <property type="match status" value="1"/>
</dbReference>
<dbReference type="PANTHER" id="PTHR45679">
    <property type="entry name" value="ER DEGRADATION-ENHANCING ALPHA-MANNOSIDASE-LIKE PROTEIN 2"/>
    <property type="match status" value="1"/>
</dbReference>
<dbReference type="InterPro" id="IPR012341">
    <property type="entry name" value="6hp_glycosidase-like_sf"/>
</dbReference>
<dbReference type="AlphaFoldDB" id="A0A7R9MRW9"/>
<feature type="binding site" evidence="5">
    <location>
        <position position="145"/>
    </location>
    <ligand>
        <name>Ca(2+)</name>
        <dbReference type="ChEBI" id="CHEBI:29108"/>
    </ligand>
</feature>
<dbReference type="InterPro" id="IPR001382">
    <property type="entry name" value="Glyco_hydro_47"/>
</dbReference>
<feature type="non-terminal residue" evidence="7">
    <location>
        <position position="229"/>
    </location>
</feature>
<comment type="subcellular location">
    <subcellularLocation>
        <location evidence="1">Endoplasmic reticulum</location>
    </subcellularLocation>
</comment>
<accession>A0A7R9MRW9</accession>
<dbReference type="Pfam" id="PF01532">
    <property type="entry name" value="Glyco_hydro_47"/>
    <property type="match status" value="1"/>
</dbReference>
<dbReference type="GO" id="GO:0004571">
    <property type="term" value="F:mannosyl-oligosaccharide 1,2-alpha-mannosidase activity"/>
    <property type="evidence" value="ECO:0007669"/>
    <property type="project" value="InterPro"/>
</dbReference>
<organism evidence="7">
    <name type="scientific">Oppiella nova</name>
    <dbReference type="NCBI Taxonomy" id="334625"/>
    <lineage>
        <taxon>Eukaryota</taxon>
        <taxon>Metazoa</taxon>
        <taxon>Ecdysozoa</taxon>
        <taxon>Arthropoda</taxon>
        <taxon>Chelicerata</taxon>
        <taxon>Arachnida</taxon>
        <taxon>Acari</taxon>
        <taxon>Acariformes</taxon>
        <taxon>Sarcoptiformes</taxon>
        <taxon>Oribatida</taxon>
        <taxon>Brachypylina</taxon>
        <taxon>Oppioidea</taxon>
        <taxon>Oppiidae</taxon>
        <taxon>Oppiella</taxon>
    </lineage>
</organism>
<proteinExistence type="inferred from homology"/>
<name>A0A7R9MRW9_9ACAR</name>
<reference evidence="7" key="1">
    <citation type="submission" date="2020-11" db="EMBL/GenBank/DDBJ databases">
        <authorList>
            <person name="Tran Van P."/>
        </authorList>
    </citation>
    <scope>NUCLEOTIDE SEQUENCE</scope>
</reference>
<keyword evidence="6" id="KW-0326">Glycosidase</keyword>
<feature type="non-terminal residue" evidence="7">
    <location>
        <position position="1"/>
    </location>
</feature>
<gene>
    <name evidence="7" type="ORF">ONB1V03_LOCUS21599</name>
</gene>
<dbReference type="OrthoDB" id="8118055at2759"/>
<dbReference type="GO" id="GO:0044322">
    <property type="term" value="C:endoplasmic reticulum quality control compartment"/>
    <property type="evidence" value="ECO:0007669"/>
    <property type="project" value="GOC"/>
</dbReference>
<dbReference type="GO" id="GO:0016020">
    <property type="term" value="C:membrane"/>
    <property type="evidence" value="ECO:0007669"/>
    <property type="project" value="InterPro"/>
</dbReference>
<dbReference type="GO" id="GO:0005509">
    <property type="term" value="F:calcium ion binding"/>
    <property type="evidence" value="ECO:0007669"/>
    <property type="project" value="InterPro"/>
</dbReference>
<comment type="similarity">
    <text evidence="2 6">Belongs to the glycosyl hydrolase 47 family.</text>
</comment>
<evidence type="ECO:0000313" key="8">
    <source>
        <dbReference type="Proteomes" id="UP000728032"/>
    </source>
</evidence>
<keyword evidence="5" id="KW-0479">Metal-binding</keyword>
<evidence type="ECO:0000256" key="5">
    <source>
        <dbReference type="PIRSR" id="PIRSR601382-2"/>
    </source>
</evidence>
<keyword evidence="4" id="KW-0325">Glycoprotein</keyword>
<evidence type="ECO:0000256" key="3">
    <source>
        <dbReference type="ARBA" id="ARBA00022824"/>
    </source>
</evidence>
<evidence type="ECO:0000313" key="7">
    <source>
        <dbReference type="EMBL" id="CAD7665041.1"/>
    </source>
</evidence>
<dbReference type="SUPFAM" id="SSF48225">
    <property type="entry name" value="Seven-hairpin glycosidases"/>
    <property type="match status" value="1"/>
</dbReference>
<keyword evidence="6" id="KW-0378">Hydrolase</keyword>
<evidence type="ECO:0000256" key="1">
    <source>
        <dbReference type="ARBA" id="ARBA00004240"/>
    </source>
</evidence>
<evidence type="ECO:0000256" key="2">
    <source>
        <dbReference type="ARBA" id="ARBA00007658"/>
    </source>
</evidence>
<sequence length="229" mass="26525">IDSLQAAWAGVQVLAGDIEEAICGHALYYNIWRKYGVLPERFNWQRISADVSFYPLRPELAESTYLLYQATRNPFYLHVGRDILFSLNNYTRTECGFGTVHDVSDKTLEDRMESFFLSETCKYLYLLFDSDNPVNTDSERYIFSTEGHVFSVDKKFRTNQWSDTEFNEFFDNIDAETEVTSDKTVESVIISPLKALGNASHSHCDRIDSERHYSLPLKNEYFLQVSQAL</sequence>
<protein>
    <recommendedName>
        <fullName evidence="6">alpha-1,2-Mannosidase</fullName>
        <ecNumber evidence="6">3.2.1.-</ecNumber>
    </recommendedName>
</protein>